<dbReference type="RefSeq" id="WP_039663865.1">
    <property type="nucleotide sequence ID" value="NZ_CP007772.1"/>
</dbReference>
<dbReference type="SUPFAM" id="SSF48403">
    <property type="entry name" value="Ankyrin repeat"/>
    <property type="match status" value="1"/>
</dbReference>
<dbReference type="AlphaFoldDB" id="A0A0A8HAS8"/>
<reference evidence="1 2" key="1">
    <citation type="journal article" date="2014" name="Genome Biol. Evol.">
        <title>Comparative Genomics of the Campylobacter lari Group.</title>
        <authorList>
            <person name="Miller W.G."/>
            <person name="Yee E."/>
            <person name="Chapman M.H."/>
            <person name="Smith T.P."/>
            <person name="Bono J.L."/>
            <person name="Huynh S."/>
            <person name="Parker C.T."/>
            <person name="Vandamme P."/>
            <person name="Luong K."/>
            <person name="Korlach J."/>
        </authorList>
    </citation>
    <scope>NUCLEOTIDE SEQUENCE [LARGE SCALE GENOMIC DNA]</scope>
    <source>
        <strain evidence="1 2">LMG 24374</strain>
    </source>
</reference>
<dbReference type="InterPro" id="IPR036770">
    <property type="entry name" value="Ankyrin_rpt-contain_sf"/>
</dbReference>
<accession>A0A0A8HAS8</accession>
<protein>
    <recommendedName>
        <fullName evidence="3">Ankyrin domain protein</fullName>
    </recommendedName>
</protein>
<evidence type="ECO:0008006" key="3">
    <source>
        <dbReference type="Google" id="ProtNLM"/>
    </source>
</evidence>
<dbReference type="OrthoDB" id="5355894at2"/>
<dbReference type="EMBL" id="CP007772">
    <property type="protein sequence ID" value="AJC90780.1"/>
    <property type="molecule type" value="Genomic_DNA"/>
</dbReference>
<proteinExistence type="predicted"/>
<evidence type="ECO:0000313" key="2">
    <source>
        <dbReference type="Proteomes" id="UP000031135"/>
    </source>
</evidence>
<dbReference type="HOGENOM" id="CLU_2367574_0_0_7"/>
<sequence>MNRTILDIRQGVSKGFINAICNQNNELVFEYLKNGMSATKECMGEQPMFYAINHNNFGAILLLLKYGAILEKDYLEECKENFRKEALDFLASLLK</sequence>
<name>A0A0A8HAS8_9BACT</name>
<organism evidence="1 2">
    <name type="scientific">Campylobacter subantarcticus LMG 24374</name>
    <dbReference type="NCBI Taxonomy" id="1388751"/>
    <lineage>
        <taxon>Bacteria</taxon>
        <taxon>Pseudomonadati</taxon>
        <taxon>Campylobacterota</taxon>
        <taxon>Epsilonproteobacteria</taxon>
        <taxon>Campylobacterales</taxon>
        <taxon>Campylobacteraceae</taxon>
        <taxon>Campylobacter</taxon>
    </lineage>
</organism>
<evidence type="ECO:0000313" key="1">
    <source>
        <dbReference type="EMBL" id="AJC90780.1"/>
    </source>
</evidence>
<gene>
    <name evidence="1" type="ORF">CSUB8521_0943</name>
</gene>
<dbReference type="Proteomes" id="UP000031135">
    <property type="component" value="Chromosome"/>
</dbReference>
<dbReference type="KEGG" id="csm:CSUB8521_0943"/>